<name>A0ABD3N9W7_9STRA</name>
<evidence type="ECO:0000313" key="2">
    <source>
        <dbReference type="EMBL" id="KAL3769485.1"/>
    </source>
</evidence>
<feature type="compositionally biased region" description="Basic residues" evidence="1">
    <location>
        <begin position="12"/>
        <end position="21"/>
    </location>
</feature>
<gene>
    <name evidence="2" type="ORF">ACHAWU_008894</name>
</gene>
<feature type="region of interest" description="Disordered" evidence="1">
    <location>
        <begin position="1"/>
        <end position="21"/>
    </location>
</feature>
<feature type="region of interest" description="Disordered" evidence="1">
    <location>
        <begin position="117"/>
        <end position="166"/>
    </location>
</feature>
<sequence length="264" mass="29956">MKAAKIKTSTRSTKRTKRTKRTDRGVTFEEMLRLMRIYGSVKCLRKRQNPDDGEVVYTKTRIESVKRKFYRWFPDLDERFTKDENGVYWPNCGHESEIRYREEMRKKDSEIIVTKRVTCRRDRHGTSEGKTKKKNSNNSSDNTSAPESVESGSNLTLNDNSDTTASYSASADIEPIDCSFLEHGMLDDFDSTFYGLPPTVSSSCSSITDEPYSPTSSSSSSWESDIPMFIHDNLANSIAACDEILSSDSDSVSDYLFDLAPEDI</sequence>
<organism evidence="2 3">
    <name type="scientific">Discostella pseudostelligera</name>
    <dbReference type="NCBI Taxonomy" id="259834"/>
    <lineage>
        <taxon>Eukaryota</taxon>
        <taxon>Sar</taxon>
        <taxon>Stramenopiles</taxon>
        <taxon>Ochrophyta</taxon>
        <taxon>Bacillariophyta</taxon>
        <taxon>Coscinodiscophyceae</taxon>
        <taxon>Thalassiosirophycidae</taxon>
        <taxon>Stephanodiscales</taxon>
        <taxon>Stephanodiscaceae</taxon>
        <taxon>Discostella</taxon>
    </lineage>
</organism>
<feature type="compositionally biased region" description="Polar residues" evidence="1">
    <location>
        <begin position="150"/>
        <end position="160"/>
    </location>
</feature>
<evidence type="ECO:0000256" key="1">
    <source>
        <dbReference type="SAM" id="MobiDB-lite"/>
    </source>
</evidence>
<proteinExistence type="predicted"/>
<accession>A0ABD3N9W7</accession>
<evidence type="ECO:0000313" key="3">
    <source>
        <dbReference type="Proteomes" id="UP001530293"/>
    </source>
</evidence>
<dbReference type="AlphaFoldDB" id="A0ABD3N9W7"/>
<protein>
    <submittedName>
        <fullName evidence="2">Uncharacterized protein</fullName>
    </submittedName>
</protein>
<dbReference type="EMBL" id="JALLBG020000055">
    <property type="protein sequence ID" value="KAL3769485.1"/>
    <property type="molecule type" value="Genomic_DNA"/>
</dbReference>
<reference evidence="2 3" key="1">
    <citation type="submission" date="2024-10" db="EMBL/GenBank/DDBJ databases">
        <title>Updated reference genomes for cyclostephanoid diatoms.</title>
        <authorList>
            <person name="Roberts W.R."/>
            <person name="Alverson A.J."/>
        </authorList>
    </citation>
    <scope>NUCLEOTIDE SEQUENCE [LARGE SCALE GENOMIC DNA]</scope>
    <source>
        <strain evidence="2 3">AJA232-27</strain>
    </source>
</reference>
<keyword evidence="3" id="KW-1185">Reference proteome</keyword>
<comment type="caution">
    <text evidence="2">The sequence shown here is derived from an EMBL/GenBank/DDBJ whole genome shotgun (WGS) entry which is preliminary data.</text>
</comment>
<dbReference type="Proteomes" id="UP001530293">
    <property type="component" value="Unassembled WGS sequence"/>
</dbReference>